<keyword evidence="1" id="KW-0472">Membrane</keyword>
<dbReference type="EMBL" id="QVQY01000026">
    <property type="protein sequence ID" value="RFU50457.1"/>
    <property type="molecule type" value="Genomic_DNA"/>
</dbReference>
<dbReference type="AlphaFoldDB" id="A0A372KKA3"/>
<feature type="transmembrane region" description="Helical" evidence="1">
    <location>
        <begin position="195"/>
        <end position="216"/>
    </location>
</feature>
<proteinExistence type="predicted"/>
<protein>
    <submittedName>
        <fullName evidence="4">TIGR02206 family membrane protein</fullName>
    </submittedName>
</protein>
<dbReference type="RefSeq" id="WP_116878661.1">
    <property type="nucleotide sequence ID" value="NZ_CP031733.1"/>
</dbReference>
<sequence length="235" mass="26563">MLKAFLTTHSTEPPSISVFIYFLMMAALIGSIYASVKWHNRPYFVRLFKGIQLLQLISLYLWYSVCLIPISNSLPLYHCRLAMLAVLFLPDKTPAKQYFALMGFSGAIFALVYPVLDPYDSPHITGVSFIIGHYALLINSLNYLLNSYQKNQLSLSRITGYTFILNLLLVGVNHVTGGNYGILRHPPIIDNSHIWLNYLAVSFVLSLALVLFAFYFNHRKPNKSAAYSGKQSISE</sequence>
<dbReference type="OrthoDB" id="9813172at2"/>
<evidence type="ECO:0000313" key="6">
    <source>
        <dbReference type="Proteomes" id="UP000262901"/>
    </source>
</evidence>
<dbReference type="NCBIfam" id="TIGR02206">
    <property type="entry name" value="intg_mem_TP0381"/>
    <property type="match status" value="1"/>
</dbReference>
<dbReference type="Proteomes" id="UP000262901">
    <property type="component" value="Unassembled WGS sequence"/>
</dbReference>
<evidence type="ECO:0000256" key="1">
    <source>
        <dbReference type="SAM" id="Phobius"/>
    </source>
</evidence>
<keyword evidence="7" id="KW-1185">Reference proteome</keyword>
<gene>
    <name evidence="2" type="ORF">DDV21_003760</name>
    <name evidence="3" type="ORF">DDV22_08590</name>
    <name evidence="4" type="ORF">DDV23_08435</name>
</gene>
<dbReference type="Proteomes" id="UP000264056">
    <property type="component" value="Unassembled WGS sequence"/>
</dbReference>
<keyword evidence="1" id="KW-1133">Transmembrane helix</keyword>
<reference evidence="5" key="3">
    <citation type="submission" date="2018-08" db="EMBL/GenBank/DDBJ databases">
        <title>Streptococcus chenjunshii sp. nov., isolated from stools sample of the Tibetan antelope in the Qinghai-Tibet plateau, China.</title>
        <authorList>
            <person name="Tian Z."/>
        </authorList>
    </citation>
    <scope>NUCLEOTIDE SEQUENCE [LARGE SCALE GENOMIC DNA]</scope>
    <source>
        <strain evidence="5">Z15</strain>
    </source>
</reference>
<dbReference type="Pfam" id="PF14808">
    <property type="entry name" value="TMEM164"/>
    <property type="match status" value="1"/>
</dbReference>
<dbReference type="InterPro" id="IPR011737">
    <property type="entry name" value="CHP02206_TP0381"/>
</dbReference>
<evidence type="ECO:0000313" key="5">
    <source>
        <dbReference type="Proteomes" id="UP000246115"/>
    </source>
</evidence>
<accession>A0A372KKA3</accession>
<reference evidence="2" key="4">
    <citation type="journal article" date="2019" name="Int. J. Syst. Evol. Microbiol.">
        <title>Streptococcus chenjunshii sp. nov. isolated from feces of Tibetan antelopes.</title>
        <authorList>
            <person name="Tian Z."/>
            <person name="Lu S."/>
            <person name="Jin D."/>
            <person name="Yang J."/>
            <person name="Pu J."/>
            <person name="Lai X.H."/>
            <person name="Bai X.N."/>
            <person name="Wu X.M."/>
            <person name="Li J."/>
            <person name="Wang S."/>
            <person name="Xu J."/>
        </authorList>
    </citation>
    <scope>NUCLEOTIDE SEQUENCE</scope>
    <source>
        <strain evidence="2">Z15</strain>
    </source>
</reference>
<feature type="transmembrane region" description="Helical" evidence="1">
    <location>
        <begin position="16"/>
        <end position="36"/>
    </location>
</feature>
<dbReference type="EMBL" id="QVQZ01000022">
    <property type="protein sequence ID" value="RFU52687.1"/>
    <property type="molecule type" value="Genomic_DNA"/>
</dbReference>
<dbReference type="EMBL" id="CP031733">
    <property type="protein sequence ID" value="AXQ78256.1"/>
    <property type="molecule type" value="Genomic_DNA"/>
</dbReference>
<dbReference type="KEGG" id="schj:DDV21_003760"/>
<evidence type="ECO:0000313" key="3">
    <source>
        <dbReference type="EMBL" id="RFU50457.1"/>
    </source>
</evidence>
<reference evidence="3 7" key="1">
    <citation type="submission" date="2018-08" db="EMBL/GenBank/DDBJ databases">
        <title>Draft genome of Streptococcus sp .nov. Z2.</title>
        <authorList>
            <person name="Tian Z."/>
        </authorList>
    </citation>
    <scope>NUCLEOTIDE SEQUENCE [LARGE SCALE GENOMIC DNA]</scope>
    <source>
        <strain evidence="3 7">Z2</strain>
    </source>
</reference>
<feature type="transmembrane region" description="Helical" evidence="1">
    <location>
        <begin position="122"/>
        <end position="146"/>
    </location>
</feature>
<evidence type="ECO:0000313" key="7">
    <source>
        <dbReference type="Proteomes" id="UP000264056"/>
    </source>
</evidence>
<name>A0A372KKA3_9STRE</name>
<organism evidence="4 6">
    <name type="scientific">Streptococcus chenjunshii</name>
    <dbReference type="NCBI Taxonomy" id="2173853"/>
    <lineage>
        <taxon>Bacteria</taxon>
        <taxon>Bacillati</taxon>
        <taxon>Bacillota</taxon>
        <taxon>Bacilli</taxon>
        <taxon>Lactobacillales</taxon>
        <taxon>Streptococcaceae</taxon>
        <taxon>Streptococcus</taxon>
    </lineage>
</organism>
<feature type="transmembrane region" description="Helical" evidence="1">
    <location>
        <begin position="158"/>
        <end position="175"/>
    </location>
</feature>
<keyword evidence="1" id="KW-0812">Transmembrane</keyword>
<accession>A0A346NB61</accession>
<feature type="transmembrane region" description="Helical" evidence="1">
    <location>
        <begin position="98"/>
        <end position="116"/>
    </location>
</feature>
<evidence type="ECO:0000313" key="2">
    <source>
        <dbReference type="EMBL" id="AXQ78256.1"/>
    </source>
</evidence>
<dbReference type="Proteomes" id="UP000246115">
    <property type="component" value="Chromosome"/>
</dbReference>
<evidence type="ECO:0000313" key="4">
    <source>
        <dbReference type="EMBL" id="RFU52687.1"/>
    </source>
</evidence>
<reference evidence="4 6" key="2">
    <citation type="submission" date="2018-08" db="EMBL/GenBank/DDBJ databases">
        <title>Draft genome of Streptococcus sp. nov. Z1.</title>
        <authorList>
            <person name="Tian Z."/>
        </authorList>
    </citation>
    <scope>NUCLEOTIDE SEQUENCE [LARGE SCALE GENOMIC DNA]</scope>
    <source>
        <strain evidence="4">Z1</strain>
        <strain evidence="6">Z1(2018)</strain>
    </source>
</reference>